<feature type="domain" description="HNH nuclease" evidence="1">
    <location>
        <begin position="241"/>
        <end position="290"/>
    </location>
</feature>
<dbReference type="HOGENOM" id="CLU_786959_0_0_6"/>
<dbReference type="AlphaFoldDB" id="D1P2G2"/>
<proteinExistence type="predicted"/>
<dbReference type="RefSeq" id="WP_006814433.1">
    <property type="nucleotide sequence ID" value="NZ_GG703818.1"/>
</dbReference>
<protein>
    <recommendedName>
        <fullName evidence="1">HNH nuclease domain-containing protein</fullName>
    </recommendedName>
</protein>
<dbReference type="InterPro" id="IPR003615">
    <property type="entry name" value="HNH_nuc"/>
</dbReference>
<evidence type="ECO:0000259" key="1">
    <source>
        <dbReference type="Pfam" id="PF13391"/>
    </source>
</evidence>
<reference evidence="2" key="1">
    <citation type="submission" date="2009-12" db="EMBL/GenBank/DDBJ databases">
        <authorList>
            <person name="Weinstock G."/>
            <person name="Sodergren E."/>
            <person name="Clifton S."/>
            <person name="Fulton L."/>
            <person name="Fulton B."/>
            <person name="Courtney L."/>
            <person name="Fronick C."/>
            <person name="Harrison M."/>
            <person name="Strong C."/>
            <person name="Farmer C."/>
            <person name="Delahaunty K."/>
            <person name="Markovic C."/>
            <person name="Hall O."/>
            <person name="Minx P."/>
            <person name="Tomlinson C."/>
            <person name="Mitreva M."/>
            <person name="Nelson J."/>
            <person name="Hou S."/>
            <person name="Wollam A."/>
            <person name="Pepin K.H."/>
            <person name="Johnson M."/>
            <person name="Bhonagiri V."/>
            <person name="Nash W.E."/>
            <person name="Warren W."/>
            <person name="Chinwalla A."/>
            <person name="Mardis E.R."/>
            <person name="Wilson R.K."/>
        </authorList>
    </citation>
    <scope>NUCLEOTIDE SEQUENCE [LARGE SCALE GENOMIC DNA]</scope>
    <source>
        <strain evidence="2">DSM 4541</strain>
    </source>
</reference>
<dbReference type="Proteomes" id="UP000005512">
    <property type="component" value="Unassembled WGS sequence"/>
</dbReference>
<dbReference type="Pfam" id="PF13391">
    <property type="entry name" value="HNH_2"/>
    <property type="match status" value="1"/>
</dbReference>
<evidence type="ECO:0000313" key="3">
    <source>
        <dbReference type="Proteomes" id="UP000005512"/>
    </source>
</evidence>
<accession>D1P2G2</accession>
<dbReference type="STRING" id="500637.PROVRUST_06386"/>
<dbReference type="EMBL" id="ABXV02000023">
    <property type="protein sequence ID" value="EFB72317.1"/>
    <property type="molecule type" value="Genomic_DNA"/>
</dbReference>
<comment type="caution">
    <text evidence="2">The sequence shown here is derived from an EMBL/GenBank/DDBJ whole genome shotgun (WGS) entry which is preliminary data.</text>
</comment>
<dbReference type="eggNOG" id="COG3440">
    <property type="taxonomic scope" value="Bacteria"/>
</dbReference>
<keyword evidence="3" id="KW-1185">Reference proteome</keyword>
<organism evidence="2 3">
    <name type="scientific">Providencia rustigianii DSM 4541</name>
    <dbReference type="NCBI Taxonomy" id="500637"/>
    <lineage>
        <taxon>Bacteria</taxon>
        <taxon>Pseudomonadati</taxon>
        <taxon>Pseudomonadota</taxon>
        <taxon>Gammaproteobacteria</taxon>
        <taxon>Enterobacterales</taxon>
        <taxon>Morganellaceae</taxon>
        <taxon>Providencia</taxon>
    </lineage>
</organism>
<gene>
    <name evidence="2" type="ORF">PROVRUST_06386</name>
</gene>
<sequence length="343" mass="39694">MILSKDGYPKGPRIRAVWDNCFELYNQLGRAPARRELIAAMNKSAQSIMSTNSLSRHWKNWMRHHDLKNDHFDNYIPPEYSNGHRNQMIYVVSLLGAPTEIEIRNWLDDSNQPMKHAEVRQLLQQLTVNHQYRARYCENRKLTRSDSGHPNDALFQIEKTFQLYQPEVHGIWDLEDKKPVLVELKSNISSLLEKMRDELDTSDVSINDQGDCRSRALQHVVIREGQQALRVKLLMAYSSKCAVTGSKIIELLEAAHIRPYQGRWHCHASHGLLLKADIHTLFDKGLLWINDDYTVQLADSLLDSEYAEYHGKSLLLPKNKSDMPSVTDLALHRDFFGRTSPRI</sequence>
<evidence type="ECO:0000313" key="2">
    <source>
        <dbReference type="EMBL" id="EFB72317.1"/>
    </source>
</evidence>
<name>D1P2G2_9GAMM</name>